<dbReference type="EMBL" id="MT143242">
    <property type="protein sequence ID" value="QJA94565.1"/>
    <property type="molecule type" value="Genomic_DNA"/>
</dbReference>
<organism evidence="1">
    <name type="scientific">viral metagenome</name>
    <dbReference type="NCBI Taxonomy" id="1070528"/>
    <lineage>
        <taxon>unclassified sequences</taxon>
        <taxon>metagenomes</taxon>
        <taxon>organismal metagenomes</taxon>
    </lineage>
</organism>
<dbReference type="EMBL" id="MT142385">
    <property type="protein sequence ID" value="QJA79549.1"/>
    <property type="molecule type" value="Genomic_DNA"/>
</dbReference>
<evidence type="ECO:0000313" key="2">
    <source>
        <dbReference type="EMBL" id="QJA94565.1"/>
    </source>
</evidence>
<name>A0A6M3KCD3_9ZZZZ</name>
<accession>A0A6M3KCD3</accession>
<evidence type="ECO:0000313" key="1">
    <source>
        <dbReference type="EMBL" id="QJA79549.1"/>
    </source>
</evidence>
<sequence length="61" mass="7219">MPDPADLIEQAELDLWAIVDRLHKAKVRYEVVHQIFVEITKILEIQGYTEDWLSQYNPEAH</sequence>
<dbReference type="AlphaFoldDB" id="A0A6M3KCD3"/>
<gene>
    <name evidence="1" type="ORF">MM415A00868_0017</name>
    <name evidence="2" type="ORF">MM415B03823_0009</name>
</gene>
<reference evidence="1" key="1">
    <citation type="submission" date="2020-03" db="EMBL/GenBank/DDBJ databases">
        <title>The deep terrestrial virosphere.</title>
        <authorList>
            <person name="Holmfeldt K."/>
            <person name="Nilsson E."/>
            <person name="Simone D."/>
            <person name="Lopez-Fernandez M."/>
            <person name="Wu X."/>
            <person name="de Brujin I."/>
            <person name="Lundin D."/>
            <person name="Andersson A."/>
            <person name="Bertilsson S."/>
            <person name="Dopson M."/>
        </authorList>
    </citation>
    <scope>NUCLEOTIDE SEQUENCE</scope>
    <source>
        <strain evidence="1">MM415A00868</strain>
        <strain evidence="2">MM415B03823</strain>
    </source>
</reference>
<proteinExistence type="predicted"/>
<protein>
    <submittedName>
        <fullName evidence="1">Uncharacterized protein</fullName>
    </submittedName>
</protein>